<keyword evidence="3" id="KW-1185">Reference proteome</keyword>
<organism evidence="2 3">
    <name type="scientific">Draconibacterium halophilum</name>
    <dbReference type="NCBI Taxonomy" id="2706887"/>
    <lineage>
        <taxon>Bacteria</taxon>
        <taxon>Pseudomonadati</taxon>
        <taxon>Bacteroidota</taxon>
        <taxon>Bacteroidia</taxon>
        <taxon>Marinilabiliales</taxon>
        <taxon>Prolixibacteraceae</taxon>
        <taxon>Draconibacterium</taxon>
    </lineage>
</organism>
<evidence type="ECO:0000313" key="2">
    <source>
        <dbReference type="EMBL" id="QIA06719.1"/>
    </source>
</evidence>
<feature type="domain" description="Glycosyltransferase 2-like" evidence="1">
    <location>
        <begin position="3"/>
        <end position="164"/>
    </location>
</feature>
<dbReference type="EMBL" id="CP048409">
    <property type="protein sequence ID" value="QIA06719.1"/>
    <property type="molecule type" value="Genomic_DNA"/>
</dbReference>
<dbReference type="Pfam" id="PF00535">
    <property type="entry name" value="Glycos_transf_2"/>
    <property type="match status" value="1"/>
</dbReference>
<dbReference type="CDD" id="cd00761">
    <property type="entry name" value="Glyco_tranf_GTA_type"/>
    <property type="match status" value="1"/>
</dbReference>
<sequence length="281" mass="32380">MVSVIIPTYNRAEFIEYSICSVLNQTYSNLELIVVDDCSTDNTEEIVNGIEDDRLRYIKLDKNSGACYARNFGIKNANYDLIAFHDSDDLWYADKLEKQVKLLDQLPADYGMVFCSLKRDYGNAAIVPPLNSTKTSGEIFKNLLNGNFISTQTMLCRKSIFSKIGYFDNNLPAFQDWDLVIRIAKKYKIKHLRECLVEVRISDDSISLNHAKRLDAFQQIIEKYKNEIPKQILKDWFYEAGYIAMKANQKDKTKALLGKAIDLYSIRGITALKKLIFYLLK</sequence>
<dbReference type="InterPro" id="IPR029044">
    <property type="entry name" value="Nucleotide-diphossugar_trans"/>
</dbReference>
<reference evidence="2 3" key="1">
    <citation type="submission" date="2020-02" db="EMBL/GenBank/DDBJ databases">
        <title>Genome sequencing for Draconibacterium sp. strain M1.</title>
        <authorList>
            <person name="Park S.-J."/>
        </authorList>
    </citation>
    <scope>NUCLEOTIDE SEQUENCE [LARGE SCALE GENOMIC DNA]</scope>
    <source>
        <strain evidence="2 3">M1</strain>
    </source>
</reference>
<dbReference type="AlphaFoldDB" id="A0A6C0R953"/>
<dbReference type="PANTHER" id="PTHR22916">
    <property type="entry name" value="GLYCOSYLTRANSFERASE"/>
    <property type="match status" value="1"/>
</dbReference>
<dbReference type="SUPFAM" id="SSF53448">
    <property type="entry name" value="Nucleotide-diphospho-sugar transferases"/>
    <property type="match status" value="1"/>
</dbReference>
<accession>A0A6C0R953</accession>
<dbReference type="Gene3D" id="3.90.550.10">
    <property type="entry name" value="Spore Coat Polysaccharide Biosynthesis Protein SpsA, Chain A"/>
    <property type="match status" value="1"/>
</dbReference>
<name>A0A6C0R953_9BACT</name>
<dbReference type="Proteomes" id="UP000474630">
    <property type="component" value="Chromosome"/>
</dbReference>
<proteinExistence type="predicted"/>
<dbReference type="KEGG" id="drc:G0Q07_02785"/>
<keyword evidence="2" id="KW-0808">Transferase</keyword>
<evidence type="ECO:0000259" key="1">
    <source>
        <dbReference type="Pfam" id="PF00535"/>
    </source>
</evidence>
<dbReference type="GO" id="GO:0016758">
    <property type="term" value="F:hexosyltransferase activity"/>
    <property type="evidence" value="ECO:0007669"/>
    <property type="project" value="UniProtKB-ARBA"/>
</dbReference>
<evidence type="ECO:0000313" key="3">
    <source>
        <dbReference type="Proteomes" id="UP000474630"/>
    </source>
</evidence>
<dbReference type="RefSeq" id="WP_163344649.1">
    <property type="nucleotide sequence ID" value="NZ_CP048409.1"/>
</dbReference>
<dbReference type="PANTHER" id="PTHR22916:SF3">
    <property type="entry name" value="UDP-GLCNAC:BETAGAL BETA-1,3-N-ACETYLGLUCOSAMINYLTRANSFERASE-LIKE PROTEIN 1"/>
    <property type="match status" value="1"/>
</dbReference>
<gene>
    <name evidence="2" type="ORF">G0Q07_02785</name>
</gene>
<dbReference type="InterPro" id="IPR001173">
    <property type="entry name" value="Glyco_trans_2-like"/>
</dbReference>
<protein>
    <submittedName>
        <fullName evidence="2">Glycosyltransferase family 2 protein</fullName>
    </submittedName>
</protein>